<comment type="caution">
    <text evidence="2">The sequence shown here is derived from an EMBL/GenBank/DDBJ whole genome shotgun (WGS) entry which is preliminary data.</text>
</comment>
<dbReference type="Proteomes" id="UP000824219">
    <property type="component" value="Linkage Group LG18"/>
</dbReference>
<feature type="compositionally biased region" description="Basic and acidic residues" evidence="1">
    <location>
        <begin position="57"/>
        <end position="69"/>
    </location>
</feature>
<proteinExistence type="predicted"/>
<organism evidence="2 3">
    <name type="scientific">Hemibagrus wyckioides</name>
    <dbReference type="NCBI Taxonomy" id="337641"/>
    <lineage>
        <taxon>Eukaryota</taxon>
        <taxon>Metazoa</taxon>
        <taxon>Chordata</taxon>
        <taxon>Craniata</taxon>
        <taxon>Vertebrata</taxon>
        <taxon>Euteleostomi</taxon>
        <taxon>Actinopterygii</taxon>
        <taxon>Neopterygii</taxon>
        <taxon>Teleostei</taxon>
        <taxon>Ostariophysi</taxon>
        <taxon>Siluriformes</taxon>
        <taxon>Bagridae</taxon>
        <taxon>Hemibagrus</taxon>
    </lineage>
</organism>
<name>A0A9D3ND84_9TELE</name>
<gene>
    <name evidence="2" type="ORF">KOW79_015213</name>
</gene>
<evidence type="ECO:0000313" key="2">
    <source>
        <dbReference type="EMBL" id="KAG7320798.1"/>
    </source>
</evidence>
<protein>
    <submittedName>
        <fullName evidence="2">Uncharacterized protein</fullName>
    </submittedName>
</protein>
<dbReference type="EMBL" id="JAHKSW010000018">
    <property type="protein sequence ID" value="KAG7320798.1"/>
    <property type="molecule type" value="Genomic_DNA"/>
</dbReference>
<dbReference type="AlphaFoldDB" id="A0A9D3ND84"/>
<accession>A0A9D3ND84</accession>
<evidence type="ECO:0000256" key="1">
    <source>
        <dbReference type="SAM" id="MobiDB-lite"/>
    </source>
</evidence>
<sequence length="91" mass="10170">MSAKLLVDASNYSNRRKNDSFESGLEKIQKESRLSKAEPKQCRYQSLPSDTLLATRRLMDNRSGGEEQSRSGSRCNQRSDVNLAERGAFGG</sequence>
<feature type="compositionally biased region" description="Basic and acidic residues" evidence="1">
    <location>
        <begin position="16"/>
        <end position="41"/>
    </location>
</feature>
<keyword evidence="3" id="KW-1185">Reference proteome</keyword>
<evidence type="ECO:0000313" key="3">
    <source>
        <dbReference type="Proteomes" id="UP000824219"/>
    </source>
</evidence>
<reference evidence="2 3" key="1">
    <citation type="submission" date="2021-06" db="EMBL/GenBank/DDBJ databases">
        <title>Chromosome-level genome assembly of the red-tail catfish (Hemibagrus wyckioides).</title>
        <authorList>
            <person name="Shao F."/>
        </authorList>
    </citation>
    <scope>NUCLEOTIDE SEQUENCE [LARGE SCALE GENOMIC DNA]</scope>
    <source>
        <strain evidence="2">EC202008001</strain>
        <tissue evidence="2">Blood</tissue>
    </source>
</reference>
<feature type="region of interest" description="Disordered" evidence="1">
    <location>
        <begin position="1"/>
        <end position="91"/>
    </location>
</feature>